<comment type="similarity">
    <text evidence="3">Belongs to the HIBADH-related family. 2-hydroxy-3-oxopropionate reductase subfamily.</text>
</comment>
<dbReference type="SUPFAM" id="SSF48179">
    <property type="entry name" value="6-phosphogluconate dehydrogenase C-terminal domain-like"/>
    <property type="match status" value="1"/>
</dbReference>
<dbReference type="InterPro" id="IPR013328">
    <property type="entry name" value="6PGD_dom2"/>
</dbReference>
<reference evidence="7 8" key="1">
    <citation type="journal article" date="2014" name="Genome Biol. Evol.">
        <title>Genome degeneration and adaptation in a nascent stage of symbiosis.</title>
        <authorList>
            <person name="Oakeson K.F."/>
            <person name="Gil R."/>
            <person name="Clayton A.L."/>
            <person name="Dunn D.M."/>
            <person name="von Niederhausern A.C."/>
            <person name="Hamil C."/>
            <person name="Aoyagi A."/>
            <person name="Duval B."/>
            <person name="Baca A."/>
            <person name="Silva F.J."/>
            <person name="Vallier A."/>
            <person name="Jackson D.G."/>
            <person name="Latorre A."/>
            <person name="Weiss R.B."/>
            <person name="Heddi A."/>
            <person name="Moya A."/>
            <person name="Dale C."/>
        </authorList>
    </citation>
    <scope>NUCLEOTIDE SEQUENCE [LARGE SCALE GENOMIC DNA]</scope>
    <source>
        <strain evidence="8">none</strain>
    </source>
</reference>
<dbReference type="InterPro" id="IPR006398">
    <property type="entry name" value="Tartro_sem_red"/>
</dbReference>
<dbReference type="KEGG" id="pes:SOPEG_1005"/>
<keyword evidence="2 3" id="KW-0520">NAD</keyword>
<dbReference type="PANTHER" id="PTHR43060:SF3">
    <property type="entry name" value="2-HYDROXY-3-OXOPROPIONATE REDUCTASE"/>
    <property type="match status" value="1"/>
</dbReference>
<dbReference type="HOGENOM" id="CLU_035117_1_0_6"/>
<keyword evidence="8" id="KW-1185">Reference proteome</keyword>
<dbReference type="SUPFAM" id="SSF51735">
    <property type="entry name" value="NAD(P)-binding Rossmann-fold domains"/>
    <property type="match status" value="1"/>
</dbReference>
<dbReference type="EMBL" id="CP006568">
    <property type="protein sequence ID" value="AHF73370.1"/>
    <property type="molecule type" value="Genomic_DNA"/>
</dbReference>
<dbReference type="GO" id="GO:0051287">
    <property type="term" value="F:NAD binding"/>
    <property type="evidence" value="ECO:0007669"/>
    <property type="project" value="InterPro"/>
</dbReference>
<feature type="binding site" evidence="3">
    <location>
        <position position="95"/>
    </location>
    <ligand>
        <name>NAD(+)</name>
        <dbReference type="ChEBI" id="CHEBI:57540"/>
    </ligand>
</feature>
<proteinExistence type="inferred from homology"/>
<gene>
    <name evidence="3 7" type="primary">garR</name>
    <name evidence="7" type="ORF">SOPEG_1005</name>
</gene>
<organism evidence="7 8">
    <name type="scientific">Candidatus Sodalis pierantonii str. SOPE</name>
    <dbReference type="NCBI Taxonomy" id="2342"/>
    <lineage>
        <taxon>Bacteria</taxon>
        <taxon>Pseudomonadati</taxon>
        <taxon>Pseudomonadota</taxon>
        <taxon>Gammaproteobacteria</taxon>
        <taxon>Enterobacterales</taxon>
        <taxon>Bruguierivoracaceae</taxon>
        <taxon>Sodalis</taxon>
    </lineage>
</organism>
<dbReference type="UniPathway" id="UPA00565">
    <property type="reaction ID" value="UER00631"/>
</dbReference>
<comment type="function">
    <text evidence="3">Catalyzes the reduction of tatronate semialdehyde to D-glycerate.</text>
</comment>
<dbReference type="Pfam" id="PF14833">
    <property type="entry name" value="NAD_binding_11"/>
    <property type="match status" value="1"/>
</dbReference>
<dbReference type="PANTHER" id="PTHR43060">
    <property type="entry name" value="3-HYDROXYISOBUTYRATE DEHYDROGENASE-LIKE 1, MITOCHONDRIAL-RELATED"/>
    <property type="match status" value="1"/>
</dbReference>
<dbReference type="eggNOG" id="COG2084">
    <property type="taxonomic scope" value="Bacteria"/>
</dbReference>
<evidence type="ECO:0000313" key="8">
    <source>
        <dbReference type="Proteomes" id="UP000019025"/>
    </source>
</evidence>
<evidence type="ECO:0000259" key="5">
    <source>
        <dbReference type="Pfam" id="PF03446"/>
    </source>
</evidence>
<dbReference type="GO" id="GO:0008679">
    <property type="term" value="F:2-hydroxy-3-oxopropionate reductase activity"/>
    <property type="evidence" value="ECO:0007669"/>
    <property type="project" value="UniProtKB-UniRule"/>
</dbReference>
<evidence type="ECO:0000256" key="2">
    <source>
        <dbReference type="ARBA" id="ARBA00023027"/>
    </source>
</evidence>
<comment type="catalytic activity">
    <reaction evidence="3">
        <text>(R)-glycerate + NAD(+) = 2-hydroxy-3-oxopropanoate + NADH + H(+)</text>
        <dbReference type="Rhea" id="RHEA:18845"/>
        <dbReference type="ChEBI" id="CHEBI:15378"/>
        <dbReference type="ChEBI" id="CHEBI:16659"/>
        <dbReference type="ChEBI" id="CHEBI:57540"/>
        <dbReference type="ChEBI" id="CHEBI:57945"/>
        <dbReference type="ChEBI" id="CHEBI:57978"/>
        <dbReference type="EC" id="1.1.1.60"/>
    </reaction>
</comment>
<dbReference type="EC" id="1.1.1.60" evidence="3"/>
<evidence type="ECO:0000256" key="3">
    <source>
        <dbReference type="HAMAP-Rule" id="MF_02032"/>
    </source>
</evidence>
<evidence type="ECO:0000259" key="6">
    <source>
        <dbReference type="Pfam" id="PF14833"/>
    </source>
</evidence>
<feature type="binding site" evidence="3">
    <location>
        <position position="238"/>
    </location>
    <ligand>
        <name>NAD(+)</name>
        <dbReference type="ChEBI" id="CHEBI:57540"/>
    </ligand>
</feature>
<feature type="domain" description="6-phosphogluconate dehydrogenase NADP-binding" evidence="5">
    <location>
        <begin position="2"/>
        <end position="161"/>
    </location>
</feature>
<dbReference type="InterPro" id="IPR006115">
    <property type="entry name" value="6PGDH_NADP-bd"/>
</dbReference>
<dbReference type="InterPro" id="IPR029154">
    <property type="entry name" value="HIBADH-like_NADP-bd"/>
</dbReference>
<dbReference type="PIRSF" id="PIRSF000103">
    <property type="entry name" value="HIBADH"/>
    <property type="match status" value="1"/>
</dbReference>
<keyword evidence="1 3" id="KW-0560">Oxidoreductase</keyword>
<dbReference type="Pfam" id="PF03446">
    <property type="entry name" value="NAD_binding_2"/>
    <property type="match status" value="1"/>
</dbReference>
<dbReference type="GO" id="GO:0046392">
    <property type="term" value="P:galactarate catabolic process"/>
    <property type="evidence" value="ECO:0007669"/>
    <property type="project" value="UniProtKB-UniRule"/>
</dbReference>
<dbReference type="Proteomes" id="UP000019025">
    <property type="component" value="Chromosome"/>
</dbReference>
<sequence length="295" mass="30841">MKIGFIGLGIMGKPMSKNLLKAGYALVVLDRNTESVEEELAAGAERATSPKAVAEQCEIIITMLPNSPHVKEVVLGENGVIEGAKAGSVVIGMSSIAPLASREIAAALVEKQIQMLDAPVSGGEPKAIDGTLSVMVGGDKGIFERYVDMLKSMAGSVVHTGDIGAGNVTKLANQVIVALNIAAMSEAMVLATKAGVDPELVYQAIRGGLAGSTVLDAKALMVLDRNFKPGFRIDLHIKDLANALDTSHGVGAQLPLTAAVMEMMQALKQDDLGNADHSALACYYEKLAHVVVQRQ</sequence>
<feature type="binding site" evidence="3">
    <location>
        <begin position="4"/>
        <end position="18"/>
    </location>
    <ligand>
        <name>NAD(+)</name>
        <dbReference type="ChEBI" id="CHEBI:57540"/>
    </ligand>
</feature>
<dbReference type="PROSITE" id="PS00895">
    <property type="entry name" value="3_HYDROXYISOBUT_DH"/>
    <property type="match status" value="1"/>
</dbReference>
<feature type="domain" description="3-hydroxyisobutyrate dehydrogenase-like NAD-binding" evidence="6">
    <location>
        <begin position="164"/>
        <end position="282"/>
    </location>
</feature>
<dbReference type="FunFam" id="3.40.50.720:FF:000071">
    <property type="entry name" value="2-hydroxy-3-oxopropionate reductase"/>
    <property type="match status" value="1"/>
</dbReference>
<dbReference type="GO" id="GO:0046487">
    <property type="term" value="P:glyoxylate metabolic process"/>
    <property type="evidence" value="ECO:0007669"/>
    <property type="project" value="InterPro"/>
</dbReference>
<dbReference type="InterPro" id="IPR008927">
    <property type="entry name" value="6-PGluconate_DH-like_C_sf"/>
</dbReference>
<evidence type="ECO:0000313" key="7">
    <source>
        <dbReference type="EMBL" id="AHF73370.1"/>
    </source>
</evidence>
<evidence type="ECO:0000256" key="4">
    <source>
        <dbReference type="PIRSR" id="PIRSR000103-1"/>
    </source>
</evidence>
<name>W0HME8_9GAMM</name>
<dbReference type="HAMAP" id="MF_02032">
    <property type="entry name" value="Tartronate_sem_reduc"/>
    <property type="match status" value="1"/>
</dbReference>
<comment type="pathway">
    <text evidence="3">Carbohydrate acid metabolism; galactarate degradation; D-glycerate from galactarate: step 3/3.</text>
</comment>
<accession>W0HME8</accession>
<feature type="active site" evidence="3 4">
    <location>
        <position position="170"/>
    </location>
</feature>
<dbReference type="NCBIfam" id="NF008592">
    <property type="entry name" value="PRK11559.1"/>
    <property type="match status" value="1"/>
</dbReference>
<dbReference type="InterPro" id="IPR015815">
    <property type="entry name" value="HIBADH-related"/>
</dbReference>
<evidence type="ECO:0000256" key="1">
    <source>
        <dbReference type="ARBA" id="ARBA00023002"/>
    </source>
</evidence>
<dbReference type="AlphaFoldDB" id="W0HME8"/>
<dbReference type="STRING" id="2342.SOPEG_1005"/>
<dbReference type="InterPro" id="IPR002204">
    <property type="entry name" value="3-OH-isobutyrate_DH-rel_CS"/>
</dbReference>
<dbReference type="GO" id="GO:0050661">
    <property type="term" value="F:NADP binding"/>
    <property type="evidence" value="ECO:0007669"/>
    <property type="project" value="InterPro"/>
</dbReference>
<dbReference type="Gene3D" id="3.40.50.720">
    <property type="entry name" value="NAD(P)-binding Rossmann-like Domain"/>
    <property type="match status" value="1"/>
</dbReference>
<dbReference type="InterPro" id="IPR036291">
    <property type="entry name" value="NAD(P)-bd_dom_sf"/>
</dbReference>
<comment type="catalytic activity">
    <reaction evidence="3">
        <text>(R)-glycerate + NADP(+) = 2-hydroxy-3-oxopropanoate + NADPH + H(+)</text>
        <dbReference type="Rhea" id="RHEA:18841"/>
        <dbReference type="ChEBI" id="CHEBI:15378"/>
        <dbReference type="ChEBI" id="CHEBI:16659"/>
        <dbReference type="ChEBI" id="CHEBI:57783"/>
        <dbReference type="ChEBI" id="CHEBI:57978"/>
        <dbReference type="ChEBI" id="CHEBI:58349"/>
        <dbReference type="EC" id="1.1.1.60"/>
    </reaction>
</comment>
<protein>
    <recommendedName>
        <fullName evidence="3">2-hydroxy-3-oxopropionate reductase</fullName>
        <ecNumber evidence="3">1.1.1.60</ecNumber>
    </recommendedName>
    <alternativeName>
        <fullName evidence="3">Tartronate semialdehyde reductase</fullName>
        <shortName evidence="3">TSAR</shortName>
    </alternativeName>
</protein>
<dbReference type="PATRIC" id="fig|2342.5.peg.1053"/>
<dbReference type="NCBIfam" id="TIGR01505">
    <property type="entry name" value="tartro_sem_red"/>
    <property type="match status" value="1"/>
</dbReference>
<dbReference type="Gene3D" id="1.10.1040.10">
    <property type="entry name" value="N-(1-d-carboxylethyl)-l-norvaline Dehydrogenase, domain 2"/>
    <property type="match status" value="1"/>
</dbReference>